<evidence type="ECO:0000313" key="1">
    <source>
        <dbReference type="EMBL" id="GGI27436.1"/>
    </source>
</evidence>
<accession>A0AA87W639</accession>
<name>A0AA87W639_9BRAD</name>
<dbReference type="Proteomes" id="UP000625079">
    <property type="component" value="Unassembled WGS sequence"/>
</dbReference>
<reference evidence="1" key="1">
    <citation type="journal article" date="2014" name="Int. J. Syst. Evol. Microbiol.">
        <title>Complete genome sequence of Corynebacterium casei LMG S-19264T (=DSM 44701T), isolated from a smear-ripened cheese.</title>
        <authorList>
            <consortium name="US DOE Joint Genome Institute (JGI-PGF)"/>
            <person name="Walter F."/>
            <person name="Albersmeier A."/>
            <person name="Kalinowski J."/>
            <person name="Ruckert C."/>
        </authorList>
    </citation>
    <scope>NUCLEOTIDE SEQUENCE</scope>
    <source>
        <strain evidence="1">CGMCC 1.15034</strain>
    </source>
</reference>
<proteinExistence type="predicted"/>
<dbReference type="EMBL" id="BMHC01000010">
    <property type="protein sequence ID" value="GGI27436.1"/>
    <property type="molecule type" value="Genomic_DNA"/>
</dbReference>
<dbReference type="AlphaFoldDB" id="A0AA87W639"/>
<reference evidence="1" key="2">
    <citation type="submission" date="2022-12" db="EMBL/GenBank/DDBJ databases">
        <authorList>
            <person name="Sun Q."/>
            <person name="Zhou Y."/>
        </authorList>
    </citation>
    <scope>NUCLEOTIDE SEQUENCE</scope>
    <source>
        <strain evidence="1">CGMCC 1.15034</strain>
    </source>
</reference>
<protein>
    <submittedName>
        <fullName evidence="1">Uncharacterized protein</fullName>
    </submittedName>
</protein>
<organism evidence="1 2">
    <name type="scientific">Bradyrhizobium guangdongense</name>
    <dbReference type="NCBI Taxonomy" id="1325090"/>
    <lineage>
        <taxon>Bacteria</taxon>
        <taxon>Pseudomonadati</taxon>
        <taxon>Pseudomonadota</taxon>
        <taxon>Alphaproteobacteria</taxon>
        <taxon>Hyphomicrobiales</taxon>
        <taxon>Nitrobacteraceae</taxon>
        <taxon>Bradyrhizobium</taxon>
    </lineage>
</organism>
<comment type="caution">
    <text evidence="1">The sequence shown here is derived from an EMBL/GenBank/DDBJ whole genome shotgun (WGS) entry which is preliminary data.</text>
</comment>
<evidence type="ECO:0000313" key="2">
    <source>
        <dbReference type="Proteomes" id="UP000625079"/>
    </source>
</evidence>
<gene>
    <name evidence="1" type="ORF">GCM10010987_44380</name>
</gene>
<sequence length="68" mass="7264">MFAAGADLIKGRRIRKTQENGTFLRDLAEDGSLAQEADTTHCSVAKGVRAVDKVQLCKASYDDGPPLG</sequence>